<evidence type="ECO:0000256" key="6">
    <source>
        <dbReference type="ARBA" id="ARBA00023098"/>
    </source>
</evidence>
<name>A0A0C2LZ07_9RICK</name>
<dbReference type="GO" id="GO:0019171">
    <property type="term" value="F:(3R)-hydroxyacyl-[acyl-carrier-protein] dehydratase activity"/>
    <property type="evidence" value="ECO:0007669"/>
    <property type="project" value="UniProtKB-EC"/>
</dbReference>
<dbReference type="GO" id="GO:0006633">
    <property type="term" value="P:fatty acid biosynthetic process"/>
    <property type="evidence" value="ECO:0007669"/>
    <property type="project" value="UniProtKB-UniRule"/>
</dbReference>
<dbReference type="GO" id="GO:0016020">
    <property type="term" value="C:membrane"/>
    <property type="evidence" value="ECO:0007669"/>
    <property type="project" value="GOC"/>
</dbReference>
<dbReference type="RefSeq" id="WP_041078951.1">
    <property type="nucleotide sequence ID" value="NZ_CP116496.1"/>
</dbReference>
<dbReference type="PANTHER" id="PTHR30272:SF1">
    <property type="entry name" value="3-HYDROXYACYL-[ACYL-CARRIER-PROTEIN] DEHYDRATASE"/>
    <property type="match status" value="1"/>
</dbReference>
<evidence type="ECO:0000313" key="11">
    <source>
        <dbReference type="Proteomes" id="UP000031952"/>
    </source>
</evidence>
<proteinExistence type="inferred from homology"/>
<keyword evidence="3 9" id="KW-0963">Cytoplasm</keyword>
<comment type="caution">
    <text evidence="10">The sequence shown here is derived from an EMBL/GenBank/DDBJ whole genome shotgun (WGS) entry which is preliminary data.</text>
</comment>
<gene>
    <name evidence="9" type="primary">fabZ</name>
    <name evidence="10" type="ORF">SB78_04645</name>
</gene>
<dbReference type="AlphaFoldDB" id="A0A0C2LZ07"/>
<dbReference type="EMBL" id="JWSW01000036">
    <property type="protein sequence ID" value="KIJ88622.1"/>
    <property type="molecule type" value="Genomic_DNA"/>
</dbReference>
<reference evidence="10 11" key="1">
    <citation type="submission" date="2014-12" db="EMBL/GenBank/DDBJ databases">
        <title>Whole genome sequence of Candidatus Rickettsia asemboensis strain NMRCii isolated from cat fleas in west Kenya.</title>
        <authorList>
            <person name="Jima D."/>
            <person name="Luce-Fedrow A."/>
            <person name="Yang Y."/>
            <person name="Maina A.N."/>
            <person name="Snesrud E.C."/>
            <person name="Jarman R.G."/>
            <person name="Richards A.L."/>
            <person name="Hang J."/>
        </authorList>
    </citation>
    <scope>NUCLEOTIDE SEQUENCE [LARGE SCALE GENOMIC DNA]</scope>
    <source>
        <strain evidence="10 11">NMRCii</strain>
    </source>
</reference>
<evidence type="ECO:0000256" key="1">
    <source>
        <dbReference type="ARBA" id="ARBA00004496"/>
    </source>
</evidence>
<comment type="subcellular location">
    <subcellularLocation>
        <location evidence="1 9">Cytoplasm</location>
    </subcellularLocation>
</comment>
<dbReference type="PANTHER" id="PTHR30272">
    <property type="entry name" value="3-HYDROXYACYL-[ACYL-CARRIER-PROTEIN] DEHYDRATASE"/>
    <property type="match status" value="1"/>
</dbReference>
<dbReference type="NCBIfam" id="NF000582">
    <property type="entry name" value="PRK00006.1"/>
    <property type="match status" value="1"/>
</dbReference>
<evidence type="ECO:0000256" key="3">
    <source>
        <dbReference type="ARBA" id="ARBA00022490"/>
    </source>
</evidence>
<keyword evidence="7 9" id="KW-0456">Lyase</keyword>
<organism evidence="10 11">
    <name type="scientific">Rickettsia asembonensis</name>
    <dbReference type="NCBI Taxonomy" id="1068590"/>
    <lineage>
        <taxon>Bacteria</taxon>
        <taxon>Pseudomonadati</taxon>
        <taxon>Pseudomonadota</taxon>
        <taxon>Alphaproteobacteria</taxon>
        <taxon>Rickettsiales</taxon>
        <taxon>Rickettsiaceae</taxon>
        <taxon>Rickettsieae</taxon>
        <taxon>Rickettsia</taxon>
        <taxon>spotted fever group</taxon>
    </lineage>
</organism>
<dbReference type="InterPro" id="IPR029069">
    <property type="entry name" value="HotDog_dom_sf"/>
</dbReference>
<evidence type="ECO:0000256" key="9">
    <source>
        <dbReference type="HAMAP-Rule" id="MF_00406"/>
    </source>
</evidence>
<evidence type="ECO:0000256" key="5">
    <source>
        <dbReference type="ARBA" id="ARBA00022556"/>
    </source>
</evidence>
<dbReference type="FunFam" id="3.10.129.10:FF:000001">
    <property type="entry name" value="3-hydroxyacyl-[acyl-carrier-protein] dehydratase FabZ"/>
    <property type="match status" value="1"/>
</dbReference>
<dbReference type="EC" id="4.2.1.59" evidence="9"/>
<sequence length="145" mass="16219">MIIDITEIMDLIPHRYPFLLVDRVLEIDLNKSIKGIKNVTVNEPQFTGHFPARPVMPGVLMVEAMAQLAAILVAKSLGSTKNKEVFLMAIENAKFRRIVQPGDTMHIHAVIEQQRANVWKFSSTVTVEGETAAESKFTAMIKDKS</sequence>
<accession>A0A0C2LZ07</accession>
<evidence type="ECO:0000256" key="8">
    <source>
        <dbReference type="ARBA" id="ARBA00025049"/>
    </source>
</evidence>
<dbReference type="CDD" id="cd01288">
    <property type="entry name" value="FabZ"/>
    <property type="match status" value="1"/>
</dbReference>
<dbReference type="NCBIfam" id="TIGR01750">
    <property type="entry name" value="fabZ"/>
    <property type="match status" value="1"/>
</dbReference>
<evidence type="ECO:0000256" key="7">
    <source>
        <dbReference type="ARBA" id="ARBA00023239"/>
    </source>
</evidence>
<keyword evidence="5 9" id="KW-0441">Lipid A biosynthesis</keyword>
<keyword evidence="11" id="KW-1185">Reference proteome</keyword>
<dbReference type="SUPFAM" id="SSF54637">
    <property type="entry name" value="Thioesterase/thiol ester dehydrase-isomerase"/>
    <property type="match status" value="1"/>
</dbReference>
<evidence type="ECO:0000313" key="10">
    <source>
        <dbReference type="EMBL" id="KIJ88622.1"/>
    </source>
</evidence>
<comment type="function">
    <text evidence="8 9">Involved in unsaturated fatty acids biosynthesis. Catalyzes the dehydration of short chain beta-hydroxyacyl-ACPs and long chain saturated and unsaturated beta-hydroxyacyl-ACPs.</text>
</comment>
<keyword evidence="4 9" id="KW-0444">Lipid biosynthesis</keyword>
<dbReference type="GO" id="GO:0009245">
    <property type="term" value="P:lipid A biosynthetic process"/>
    <property type="evidence" value="ECO:0007669"/>
    <property type="project" value="UniProtKB-UniRule"/>
</dbReference>
<feature type="active site" evidence="9">
    <location>
        <position position="49"/>
    </location>
</feature>
<dbReference type="Gene3D" id="3.10.129.10">
    <property type="entry name" value="Hotdog Thioesterase"/>
    <property type="match status" value="1"/>
</dbReference>
<comment type="similarity">
    <text evidence="2 9">Belongs to the thioester dehydratase family. FabZ subfamily.</text>
</comment>
<comment type="catalytic activity">
    <reaction evidence="9">
        <text>a (3R)-hydroxyacyl-[ACP] = a (2E)-enoyl-[ACP] + H2O</text>
        <dbReference type="Rhea" id="RHEA:13097"/>
        <dbReference type="Rhea" id="RHEA-COMP:9925"/>
        <dbReference type="Rhea" id="RHEA-COMP:9945"/>
        <dbReference type="ChEBI" id="CHEBI:15377"/>
        <dbReference type="ChEBI" id="CHEBI:78784"/>
        <dbReference type="ChEBI" id="CHEBI:78827"/>
        <dbReference type="EC" id="4.2.1.59"/>
    </reaction>
</comment>
<evidence type="ECO:0000256" key="2">
    <source>
        <dbReference type="ARBA" id="ARBA00009174"/>
    </source>
</evidence>
<dbReference type="HAMAP" id="MF_00406">
    <property type="entry name" value="FabZ"/>
    <property type="match status" value="1"/>
</dbReference>
<dbReference type="GO" id="GO:0005737">
    <property type="term" value="C:cytoplasm"/>
    <property type="evidence" value="ECO:0007669"/>
    <property type="project" value="UniProtKB-SubCell"/>
</dbReference>
<dbReference type="Pfam" id="PF07977">
    <property type="entry name" value="FabA"/>
    <property type="match status" value="1"/>
</dbReference>
<dbReference type="InterPro" id="IPR013114">
    <property type="entry name" value="FabA_FabZ"/>
</dbReference>
<dbReference type="InterPro" id="IPR010084">
    <property type="entry name" value="FabZ"/>
</dbReference>
<evidence type="ECO:0000256" key="4">
    <source>
        <dbReference type="ARBA" id="ARBA00022516"/>
    </source>
</evidence>
<protein>
    <recommendedName>
        <fullName evidence="9">3-hydroxyacyl-[acyl-carrier-protein] dehydratase FabZ</fullName>
        <ecNumber evidence="9">4.2.1.59</ecNumber>
    </recommendedName>
    <alternativeName>
        <fullName evidence="9">(3R)-hydroxymyristoyl-[acyl-carrier-protein] dehydratase</fullName>
        <shortName evidence="9">(3R)-hydroxymyristoyl-ACP dehydrase</shortName>
    </alternativeName>
    <alternativeName>
        <fullName evidence="9">Beta-hydroxyacyl-ACP dehydratase</fullName>
    </alternativeName>
</protein>
<keyword evidence="6 9" id="KW-0443">Lipid metabolism</keyword>
<dbReference type="Proteomes" id="UP000031952">
    <property type="component" value="Unassembled WGS sequence"/>
</dbReference>